<dbReference type="AlphaFoldDB" id="D3SPJ2"/>
<organism evidence="8 9">
    <name type="scientific">Thermocrinis albus (strain DSM 14484 / JCM 11386 / HI 11/12)</name>
    <dbReference type="NCBI Taxonomy" id="638303"/>
    <lineage>
        <taxon>Bacteria</taxon>
        <taxon>Pseudomonadati</taxon>
        <taxon>Aquificota</taxon>
        <taxon>Aquificia</taxon>
        <taxon>Aquificales</taxon>
        <taxon>Aquificaceae</taxon>
        <taxon>Thermocrinis</taxon>
    </lineage>
</organism>
<dbReference type="Gene3D" id="3.30.70.100">
    <property type="match status" value="1"/>
</dbReference>
<comment type="catalytic activity">
    <reaction evidence="3 4 5">
        <text>an acyl phosphate + H2O = a carboxylate + phosphate + H(+)</text>
        <dbReference type="Rhea" id="RHEA:14965"/>
        <dbReference type="ChEBI" id="CHEBI:15377"/>
        <dbReference type="ChEBI" id="CHEBI:15378"/>
        <dbReference type="ChEBI" id="CHEBI:29067"/>
        <dbReference type="ChEBI" id="CHEBI:43474"/>
        <dbReference type="ChEBI" id="CHEBI:59918"/>
        <dbReference type="EC" id="3.6.1.7"/>
    </reaction>
</comment>
<gene>
    <name evidence="8" type="ordered locus">Thal_0445</name>
</gene>
<dbReference type="PANTHER" id="PTHR47268">
    <property type="entry name" value="ACYLPHOSPHATASE"/>
    <property type="match status" value="1"/>
</dbReference>
<reference evidence="9" key="1">
    <citation type="journal article" date="2010" name="Stand. Genomic Sci.">
        <title>Complete genome sequence of Thermocrinis albus type strain (HI 11/12T).</title>
        <authorList>
            <person name="Wirth R."/>
            <person name="Sikorski J."/>
            <person name="Brambilla E."/>
            <person name="Misra M."/>
            <person name="Lapidus A."/>
            <person name="Copeland A."/>
            <person name="Nolan M."/>
            <person name="Lucas S."/>
            <person name="Chen F."/>
            <person name="Tice H."/>
            <person name="Cheng J.F."/>
            <person name="Han C."/>
            <person name="Detter J.C."/>
            <person name="Tapia R."/>
            <person name="Bruce D."/>
            <person name="Goodwin L."/>
            <person name="Pitluck S."/>
            <person name="Pati A."/>
            <person name="Anderson I."/>
            <person name="Ivanova N."/>
            <person name="Mavromatis K."/>
            <person name="Mikhailova N."/>
            <person name="Chen A."/>
            <person name="Palaniappan K."/>
            <person name="Bilek Y."/>
            <person name="Hader T."/>
            <person name="Land M."/>
            <person name="Hauser L."/>
            <person name="Chang Y.J."/>
            <person name="Jeffries C.D."/>
            <person name="Tindall B.J."/>
            <person name="Rohde M."/>
            <person name="Goker M."/>
            <person name="Bristow J."/>
            <person name="Eisen J.A."/>
            <person name="Markowitz V."/>
            <person name="Hugenholtz P."/>
            <person name="Kyrpides N.C."/>
            <person name="Klenk H.P."/>
        </authorList>
    </citation>
    <scope>NUCLEOTIDE SEQUENCE [LARGE SCALE GENOMIC DNA]</scope>
    <source>
        <strain evidence="9">DSM 14484 / JCM 11386 / HI 11/12</strain>
    </source>
</reference>
<feature type="active site" evidence="4">
    <location>
        <position position="37"/>
    </location>
</feature>
<dbReference type="InterPro" id="IPR001792">
    <property type="entry name" value="Acylphosphatase-like_dom"/>
</dbReference>
<evidence type="ECO:0000256" key="4">
    <source>
        <dbReference type="PROSITE-ProRule" id="PRU00520"/>
    </source>
</evidence>
<protein>
    <recommendedName>
        <fullName evidence="2 4">Acylphosphatase</fullName>
        <ecNumber evidence="2 4">3.6.1.7</ecNumber>
    </recommendedName>
</protein>
<dbReference type="eggNOG" id="COG1254">
    <property type="taxonomic scope" value="Bacteria"/>
</dbReference>
<dbReference type="Pfam" id="PF00708">
    <property type="entry name" value="Acylphosphatase"/>
    <property type="match status" value="1"/>
</dbReference>
<proteinExistence type="inferred from homology"/>
<dbReference type="HOGENOM" id="CLU_141932_2_1_0"/>
<feature type="domain" description="Acylphosphatase-like" evidence="7">
    <location>
        <begin position="4"/>
        <end position="91"/>
    </location>
</feature>
<accession>D3SPJ2</accession>
<dbReference type="RefSeq" id="WP_012991486.1">
    <property type="nucleotide sequence ID" value="NC_013894.1"/>
</dbReference>
<dbReference type="SUPFAM" id="SSF54975">
    <property type="entry name" value="Acylphosphatase/BLUF domain-like"/>
    <property type="match status" value="1"/>
</dbReference>
<evidence type="ECO:0000256" key="3">
    <source>
        <dbReference type="ARBA" id="ARBA00047645"/>
    </source>
</evidence>
<dbReference type="EMBL" id="CP001931">
    <property type="protein sequence ID" value="ADC89079.1"/>
    <property type="molecule type" value="Genomic_DNA"/>
</dbReference>
<dbReference type="STRING" id="638303.Thal_0445"/>
<evidence type="ECO:0000256" key="5">
    <source>
        <dbReference type="RuleBase" id="RU000553"/>
    </source>
</evidence>
<dbReference type="GO" id="GO:0003998">
    <property type="term" value="F:acylphosphatase activity"/>
    <property type="evidence" value="ECO:0007669"/>
    <property type="project" value="UniProtKB-EC"/>
</dbReference>
<dbReference type="InterPro" id="IPR017968">
    <property type="entry name" value="Acylphosphatase_CS"/>
</dbReference>
<comment type="similarity">
    <text evidence="1 6">Belongs to the acylphosphatase family.</text>
</comment>
<evidence type="ECO:0000259" key="7">
    <source>
        <dbReference type="PROSITE" id="PS51160"/>
    </source>
</evidence>
<sequence>MLVAYRVYLRGVVQGVGFRAFTRKVAESYALDGWVRNLPDGRVEIWVQGDKDVVWQFLKEVSEGPRGARVDVMEIVKEVPQHEERGFSVRY</sequence>
<evidence type="ECO:0000256" key="6">
    <source>
        <dbReference type="RuleBase" id="RU004168"/>
    </source>
</evidence>
<dbReference type="PROSITE" id="PS00151">
    <property type="entry name" value="ACYLPHOSPHATASE_2"/>
    <property type="match status" value="1"/>
</dbReference>
<feature type="active site" evidence="4">
    <location>
        <position position="19"/>
    </location>
</feature>
<keyword evidence="4 5" id="KW-0378">Hydrolase</keyword>
<dbReference type="EC" id="3.6.1.7" evidence="2 4"/>
<dbReference type="PANTHER" id="PTHR47268:SF4">
    <property type="entry name" value="ACYLPHOSPHATASE"/>
    <property type="match status" value="1"/>
</dbReference>
<dbReference type="Proteomes" id="UP000002043">
    <property type="component" value="Chromosome"/>
</dbReference>
<evidence type="ECO:0000313" key="8">
    <source>
        <dbReference type="EMBL" id="ADC89079.1"/>
    </source>
</evidence>
<dbReference type="KEGG" id="tal:Thal_0445"/>
<dbReference type="InterPro" id="IPR036046">
    <property type="entry name" value="Acylphosphatase-like_dom_sf"/>
</dbReference>
<dbReference type="PROSITE" id="PS51160">
    <property type="entry name" value="ACYLPHOSPHATASE_3"/>
    <property type="match status" value="1"/>
</dbReference>
<dbReference type="PROSITE" id="PS00150">
    <property type="entry name" value="ACYLPHOSPHATASE_1"/>
    <property type="match status" value="1"/>
</dbReference>
<evidence type="ECO:0000313" key="9">
    <source>
        <dbReference type="Proteomes" id="UP000002043"/>
    </source>
</evidence>
<evidence type="ECO:0000256" key="1">
    <source>
        <dbReference type="ARBA" id="ARBA00005614"/>
    </source>
</evidence>
<name>D3SPJ2_THEAH</name>
<evidence type="ECO:0000256" key="2">
    <source>
        <dbReference type="ARBA" id="ARBA00012150"/>
    </source>
</evidence>
<keyword evidence="9" id="KW-1185">Reference proteome</keyword>
<dbReference type="InterPro" id="IPR020456">
    <property type="entry name" value="Acylphosphatase"/>
</dbReference>